<feature type="chain" id="PRO_5045408314" evidence="8">
    <location>
        <begin position="25"/>
        <end position="448"/>
    </location>
</feature>
<feature type="domain" description="Peptidase M48" evidence="9">
    <location>
        <begin position="52"/>
        <end position="228"/>
    </location>
</feature>
<accession>A0ABT7EVB9</accession>
<dbReference type="PANTHER" id="PTHR22726">
    <property type="entry name" value="METALLOENDOPEPTIDASE OMA1"/>
    <property type="match status" value="1"/>
</dbReference>
<keyword evidence="3" id="KW-0479">Metal-binding</keyword>
<evidence type="ECO:0000256" key="5">
    <source>
        <dbReference type="ARBA" id="ARBA00022833"/>
    </source>
</evidence>
<dbReference type="Proteomes" id="UP001243757">
    <property type="component" value="Unassembled WGS sequence"/>
</dbReference>
<organism evidence="10 11">
    <name type="scientific">Pseudodonghicola flavimaris</name>
    <dbReference type="NCBI Taxonomy" id="3050036"/>
    <lineage>
        <taxon>Bacteria</taxon>
        <taxon>Pseudomonadati</taxon>
        <taxon>Pseudomonadota</taxon>
        <taxon>Alphaproteobacteria</taxon>
        <taxon>Rhodobacterales</taxon>
        <taxon>Paracoccaceae</taxon>
        <taxon>Pseudodonghicola</taxon>
    </lineage>
</organism>
<evidence type="ECO:0000256" key="8">
    <source>
        <dbReference type="SAM" id="SignalP"/>
    </source>
</evidence>
<comment type="cofactor">
    <cofactor evidence="1">
        <name>Zn(2+)</name>
        <dbReference type="ChEBI" id="CHEBI:29105"/>
    </cofactor>
</comment>
<evidence type="ECO:0000256" key="4">
    <source>
        <dbReference type="ARBA" id="ARBA00022801"/>
    </source>
</evidence>
<dbReference type="EMBL" id="JASNJD010000001">
    <property type="protein sequence ID" value="MDK3016297.1"/>
    <property type="molecule type" value="Genomic_DNA"/>
</dbReference>
<dbReference type="GO" id="GO:0008237">
    <property type="term" value="F:metallopeptidase activity"/>
    <property type="evidence" value="ECO:0007669"/>
    <property type="project" value="UniProtKB-KW"/>
</dbReference>
<name>A0ABT7EVB9_9RHOB</name>
<dbReference type="CDD" id="cd07324">
    <property type="entry name" value="M48C_Oma1-like"/>
    <property type="match status" value="1"/>
</dbReference>
<dbReference type="SUPFAM" id="SSF48452">
    <property type="entry name" value="TPR-like"/>
    <property type="match status" value="1"/>
</dbReference>
<dbReference type="InterPro" id="IPR011990">
    <property type="entry name" value="TPR-like_helical_dom_sf"/>
</dbReference>
<gene>
    <name evidence="10" type="ORF">QO033_01330</name>
</gene>
<dbReference type="InterPro" id="IPR001915">
    <property type="entry name" value="Peptidase_M48"/>
</dbReference>
<dbReference type="InterPro" id="IPR051156">
    <property type="entry name" value="Mito/Outer_Membr_Metalloprot"/>
</dbReference>
<comment type="caution">
    <text evidence="10">The sequence shown here is derived from an EMBL/GenBank/DDBJ whole genome shotgun (WGS) entry which is preliminary data.</text>
</comment>
<keyword evidence="8" id="KW-0732">Signal</keyword>
<evidence type="ECO:0000313" key="10">
    <source>
        <dbReference type="EMBL" id="MDK3016297.1"/>
    </source>
</evidence>
<evidence type="ECO:0000256" key="3">
    <source>
        <dbReference type="ARBA" id="ARBA00022723"/>
    </source>
</evidence>
<protein>
    <submittedName>
        <fullName evidence="10">M48 family metalloprotease</fullName>
        <ecNumber evidence="10">3.4.24.-</ecNumber>
    </submittedName>
</protein>
<dbReference type="EC" id="3.4.24.-" evidence="10"/>
<dbReference type="PANTHER" id="PTHR22726:SF1">
    <property type="entry name" value="METALLOENDOPEPTIDASE OMA1, MITOCHONDRIAL"/>
    <property type="match status" value="1"/>
</dbReference>
<proteinExistence type="predicted"/>
<dbReference type="Gene3D" id="1.25.40.10">
    <property type="entry name" value="Tetratricopeptide repeat domain"/>
    <property type="match status" value="1"/>
</dbReference>
<evidence type="ECO:0000259" key="9">
    <source>
        <dbReference type="Pfam" id="PF01435"/>
    </source>
</evidence>
<keyword evidence="4 10" id="KW-0378">Hydrolase</keyword>
<evidence type="ECO:0000256" key="2">
    <source>
        <dbReference type="ARBA" id="ARBA00022670"/>
    </source>
</evidence>
<reference evidence="10 11" key="1">
    <citation type="submission" date="2023-05" db="EMBL/GenBank/DDBJ databases">
        <title>Pseudodonghicola sp. nov.</title>
        <authorList>
            <person name="Huang J."/>
        </authorList>
    </citation>
    <scope>NUCLEOTIDE SEQUENCE [LARGE SCALE GENOMIC DNA]</scope>
    <source>
        <strain evidence="10 11">IC7</strain>
    </source>
</reference>
<keyword evidence="2" id="KW-0645">Protease</keyword>
<evidence type="ECO:0000313" key="11">
    <source>
        <dbReference type="Proteomes" id="UP001243757"/>
    </source>
</evidence>
<evidence type="ECO:0000256" key="6">
    <source>
        <dbReference type="ARBA" id="ARBA00023049"/>
    </source>
</evidence>
<feature type="region of interest" description="Disordered" evidence="7">
    <location>
        <begin position="420"/>
        <end position="448"/>
    </location>
</feature>
<feature type="signal peptide" evidence="8">
    <location>
        <begin position="1"/>
        <end position="24"/>
    </location>
</feature>
<keyword evidence="11" id="KW-1185">Reference proteome</keyword>
<dbReference type="Gene3D" id="3.30.2010.10">
    <property type="entry name" value="Metalloproteases ('zincins'), catalytic domain"/>
    <property type="match status" value="1"/>
</dbReference>
<evidence type="ECO:0000256" key="7">
    <source>
        <dbReference type="SAM" id="MobiDB-lite"/>
    </source>
</evidence>
<dbReference type="Pfam" id="PF01435">
    <property type="entry name" value="Peptidase_M48"/>
    <property type="match status" value="1"/>
</dbReference>
<sequence>MVIACTRRLASIPALLFCALLALAAPRPVAALTLLRDADIEHGLTELSFPILRAAGLNPRTVRVMVVDDDTFNAFVLDHRTIYLHYGLIQSVDSARMLQAVIAHEAAHITNGHIARRMGNMQSARTAAGLGAALAAMAAVAGNGEAAVGLAAGTQSAALRGFLAHTRAEEAAADRAAAGFLTYAGIDPRGLVELHRAFAGQELLSVSNQDVYMQSHPLTRDRLRAAQDYVEAFGRELPADPLHQYWFDRVRGKLSAFTRAPDWTLRRAPEEANADIRLMRQAVAYHRLGRLDAALRAIDGAIALRPEDAYYYDLRGQFLMETRNWAGAVAAYDTANRLAPNEPLILAGLGRAQRAAGQGAAGLDSLEQARSRDFRDARLLHDLALAYAQDGRPGMAALVTAERYALEGRLEDAGPHARRAAMQLPRGSPPWQRAQDVLSASEKLQKRK</sequence>
<evidence type="ECO:0000256" key="1">
    <source>
        <dbReference type="ARBA" id="ARBA00001947"/>
    </source>
</evidence>
<keyword evidence="6 10" id="KW-0482">Metalloprotease</keyword>
<keyword evidence="5" id="KW-0862">Zinc</keyword>